<gene>
    <name evidence="2" type="ordered locus">Kkor_1606</name>
</gene>
<name>C7RCM6_KANKD</name>
<dbReference type="RefSeq" id="WP_015780624.1">
    <property type="nucleotide sequence ID" value="NC_013166.1"/>
</dbReference>
<sequence>MHHKFIHILTIVLALLAFTSLSSAMVDMPCMDSHEQPAHQMNHADMDHSMDHTKDQPMDCCEDGGNCNMTTCSTVALIVEPQANSQTAQHNQSIDLYSDQAIASISSSLYRPPINC</sequence>
<dbReference type="HOGENOM" id="CLU_2093547_0_0_6"/>
<dbReference type="AlphaFoldDB" id="C7RCM6"/>
<keyword evidence="1" id="KW-0732">Signal</keyword>
<organism evidence="2 3">
    <name type="scientific">Kangiella koreensis (strain DSM 16069 / JCM 12317 / KCTC 12182 / SW-125)</name>
    <dbReference type="NCBI Taxonomy" id="523791"/>
    <lineage>
        <taxon>Bacteria</taxon>
        <taxon>Pseudomonadati</taxon>
        <taxon>Pseudomonadota</taxon>
        <taxon>Gammaproteobacteria</taxon>
        <taxon>Kangiellales</taxon>
        <taxon>Kangiellaceae</taxon>
        <taxon>Kangiella</taxon>
    </lineage>
</organism>
<proteinExistence type="predicted"/>
<dbReference type="OrthoDB" id="6196466at2"/>
<keyword evidence="3" id="KW-1185">Reference proteome</keyword>
<evidence type="ECO:0000313" key="3">
    <source>
        <dbReference type="Proteomes" id="UP000001231"/>
    </source>
</evidence>
<dbReference type="InParanoid" id="C7RCM6"/>
<evidence type="ECO:0000256" key="1">
    <source>
        <dbReference type="SAM" id="SignalP"/>
    </source>
</evidence>
<accession>C7RCM6</accession>
<feature type="chain" id="PRO_5002983640" evidence="1">
    <location>
        <begin position="25"/>
        <end position="116"/>
    </location>
</feature>
<dbReference type="Proteomes" id="UP000001231">
    <property type="component" value="Chromosome"/>
</dbReference>
<feature type="signal peptide" evidence="1">
    <location>
        <begin position="1"/>
        <end position="24"/>
    </location>
</feature>
<protein>
    <submittedName>
        <fullName evidence="2">Uncharacterized protein</fullName>
    </submittedName>
</protein>
<dbReference type="KEGG" id="kko:Kkor_1606"/>
<evidence type="ECO:0000313" key="2">
    <source>
        <dbReference type="EMBL" id="ACV27018.1"/>
    </source>
</evidence>
<reference evidence="2 3" key="1">
    <citation type="journal article" date="2009" name="Stand. Genomic Sci.">
        <title>Complete genome sequence of Kangiella koreensis type strain (SW-125).</title>
        <authorList>
            <person name="Han C."/>
            <person name="Sikorski J."/>
            <person name="Lapidus A."/>
            <person name="Nolan M."/>
            <person name="Glavina Del Rio T."/>
            <person name="Tice H."/>
            <person name="Cheng J.F."/>
            <person name="Lucas S."/>
            <person name="Chen F."/>
            <person name="Copeland A."/>
            <person name="Ivanova N."/>
            <person name="Mavromatis K."/>
            <person name="Ovchinnikova G."/>
            <person name="Pati A."/>
            <person name="Bruce D."/>
            <person name="Goodwin L."/>
            <person name="Pitluck S."/>
            <person name="Chen A."/>
            <person name="Palaniappan K."/>
            <person name="Land M."/>
            <person name="Hauser L."/>
            <person name="Chang Y.J."/>
            <person name="Jeffries C.D."/>
            <person name="Chain P."/>
            <person name="Saunders E."/>
            <person name="Brettin T."/>
            <person name="Goker M."/>
            <person name="Tindall B.J."/>
            <person name="Bristow J."/>
            <person name="Eisen J.A."/>
            <person name="Markowitz V."/>
            <person name="Hugenholtz P."/>
            <person name="Kyrpides N.C."/>
            <person name="Klenk H.P."/>
            <person name="Detter J.C."/>
        </authorList>
    </citation>
    <scope>NUCLEOTIDE SEQUENCE [LARGE SCALE GENOMIC DNA]</scope>
    <source>
        <strain evidence="3">DSM 16069 / KCTC 12182 / SW-125</strain>
    </source>
</reference>
<dbReference type="STRING" id="523791.Kkor_1606"/>
<dbReference type="EMBL" id="CP001707">
    <property type="protein sequence ID" value="ACV27018.1"/>
    <property type="molecule type" value="Genomic_DNA"/>
</dbReference>